<evidence type="ECO:0000313" key="3">
    <source>
        <dbReference type="Proteomes" id="UP000433406"/>
    </source>
</evidence>
<dbReference type="Pfam" id="PF00117">
    <property type="entry name" value="GATase"/>
    <property type="match status" value="1"/>
</dbReference>
<dbReference type="SUPFAM" id="SSF52317">
    <property type="entry name" value="Class I glutamine amidotransferase-like"/>
    <property type="match status" value="1"/>
</dbReference>
<gene>
    <name evidence="2" type="ORF">GGQ22_15260</name>
</gene>
<evidence type="ECO:0000259" key="1">
    <source>
        <dbReference type="Pfam" id="PF00117"/>
    </source>
</evidence>
<organism evidence="2 3">
    <name type="scientific">Nocardioides marmotae</name>
    <dbReference type="NCBI Taxonomy" id="2663857"/>
    <lineage>
        <taxon>Bacteria</taxon>
        <taxon>Bacillati</taxon>
        <taxon>Actinomycetota</taxon>
        <taxon>Actinomycetes</taxon>
        <taxon>Propionibacteriales</taxon>
        <taxon>Nocardioidaceae</taxon>
        <taxon>Nocardioides</taxon>
    </lineage>
</organism>
<protein>
    <submittedName>
        <fullName evidence="2">Type 1 glutamine amidotransferase</fullName>
    </submittedName>
</protein>
<sequence>MTGPRVLVVEHAADCPPALVGDWLAAAGCTLDVARPYAGDPLPDPLPGRLTHDALLVLGGPMGAEDEDRHAWLAPTKELVRAAVAAGVPTLGICLGHQLVAGALGGTVAVNPRGQQLGLLEVGWTDAAADDPLVGGLTAGARRGVHWNNDVVTALPAGAVVLARTADGAVQAARFAPAAWGLQLHPEVTAEVLRPWAEDDRGSHEARGIDQERLLADIEVARPELEDAWAPVAHRFAELAETAGAGEPR</sequence>
<dbReference type="InterPro" id="IPR044992">
    <property type="entry name" value="ChyE-like"/>
</dbReference>
<dbReference type="Gene3D" id="3.40.50.880">
    <property type="match status" value="1"/>
</dbReference>
<dbReference type="PROSITE" id="PS51273">
    <property type="entry name" value="GATASE_TYPE_1"/>
    <property type="match status" value="1"/>
</dbReference>
<dbReference type="PANTHER" id="PTHR42695:SF5">
    <property type="entry name" value="GLUTAMINE AMIDOTRANSFERASE YLR126C-RELATED"/>
    <property type="match status" value="1"/>
</dbReference>
<dbReference type="AlphaFoldDB" id="A0A6I3JE81"/>
<dbReference type="CDD" id="cd01741">
    <property type="entry name" value="GATase1_1"/>
    <property type="match status" value="1"/>
</dbReference>
<reference evidence="2 3" key="1">
    <citation type="submission" date="2019-10" db="EMBL/GenBank/DDBJ databases">
        <title>Nocardioides novel species isolated from the excrement of Marmot.</title>
        <authorList>
            <person name="Zhang G."/>
        </authorList>
    </citation>
    <scope>NUCLEOTIDE SEQUENCE [LARGE SCALE GENOMIC DNA]</scope>
    <source>
        <strain evidence="3">zg-579</strain>
    </source>
</reference>
<dbReference type="Proteomes" id="UP000433406">
    <property type="component" value="Unassembled WGS sequence"/>
</dbReference>
<dbReference type="InterPro" id="IPR029062">
    <property type="entry name" value="Class_I_gatase-like"/>
</dbReference>
<keyword evidence="3" id="KW-1185">Reference proteome</keyword>
<accession>A0A6I3JE81</accession>
<dbReference type="PANTHER" id="PTHR42695">
    <property type="entry name" value="GLUTAMINE AMIDOTRANSFERASE YLR126C-RELATED"/>
    <property type="match status" value="1"/>
</dbReference>
<keyword evidence="2" id="KW-0315">Glutamine amidotransferase</keyword>
<dbReference type="GO" id="GO:0016740">
    <property type="term" value="F:transferase activity"/>
    <property type="evidence" value="ECO:0007669"/>
    <property type="project" value="UniProtKB-KW"/>
</dbReference>
<comment type="caution">
    <text evidence="2">The sequence shown here is derived from an EMBL/GenBank/DDBJ whole genome shotgun (WGS) entry which is preliminary data.</text>
</comment>
<dbReference type="EMBL" id="WLCI01000016">
    <property type="protein sequence ID" value="MTB96431.1"/>
    <property type="molecule type" value="Genomic_DNA"/>
</dbReference>
<name>A0A6I3JE81_9ACTN</name>
<proteinExistence type="predicted"/>
<feature type="domain" description="Glutamine amidotransferase" evidence="1">
    <location>
        <begin position="49"/>
        <end position="191"/>
    </location>
</feature>
<keyword evidence="2" id="KW-0808">Transferase</keyword>
<evidence type="ECO:0000313" key="2">
    <source>
        <dbReference type="EMBL" id="MTB96431.1"/>
    </source>
</evidence>
<dbReference type="GO" id="GO:0005829">
    <property type="term" value="C:cytosol"/>
    <property type="evidence" value="ECO:0007669"/>
    <property type="project" value="TreeGrafter"/>
</dbReference>
<dbReference type="InterPro" id="IPR017926">
    <property type="entry name" value="GATASE"/>
</dbReference>
<dbReference type="RefSeq" id="WP_154616311.1">
    <property type="nucleotide sequence ID" value="NZ_CP053660.1"/>
</dbReference>